<feature type="domain" description="C2H2-type" evidence="9">
    <location>
        <begin position="363"/>
        <end position="390"/>
    </location>
</feature>
<evidence type="ECO:0000256" key="4">
    <source>
        <dbReference type="ARBA" id="ARBA00022771"/>
    </source>
</evidence>
<evidence type="ECO:0000259" key="9">
    <source>
        <dbReference type="PROSITE" id="PS50157"/>
    </source>
</evidence>
<reference evidence="10" key="1">
    <citation type="submission" date="2022-11" db="EMBL/GenBank/DDBJ databases">
        <title>Centuries of genome instability and evolution in soft-shell clam transmissible cancer (bioRxiv).</title>
        <authorList>
            <person name="Hart S.F.M."/>
            <person name="Yonemitsu M.A."/>
            <person name="Giersch R.M."/>
            <person name="Beal B.F."/>
            <person name="Arriagada G."/>
            <person name="Davis B.W."/>
            <person name="Ostrander E.A."/>
            <person name="Goff S.P."/>
            <person name="Metzger M.J."/>
        </authorList>
    </citation>
    <scope>NUCLEOTIDE SEQUENCE</scope>
    <source>
        <strain evidence="10">MELC-2E11</strain>
        <tissue evidence="10">Siphon/mantle</tissue>
    </source>
</reference>
<dbReference type="Proteomes" id="UP001164746">
    <property type="component" value="Chromosome 10"/>
</dbReference>
<dbReference type="PANTHER" id="PTHR16515:SF49">
    <property type="entry name" value="GASTRULA ZINC FINGER PROTEIN XLCGF49.1-LIKE-RELATED"/>
    <property type="match status" value="1"/>
</dbReference>
<dbReference type="PROSITE" id="PS50157">
    <property type="entry name" value="ZINC_FINGER_C2H2_2"/>
    <property type="match status" value="5"/>
</dbReference>
<evidence type="ECO:0000256" key="6">
    <source>
        <dbReference type="ARBA" id="ARBA00023242"/>
    </source>
</evidence>
<proteinExistence type="predicted"/>
<evidence type="ECO:0000256" key="3">
    <source>
        <dbReference type="ARBA" id="ARBA00022737"/>
    </source>
</evidence>
<dbReference type="PANTHER" id="PTHR16515">
    <property type="entry name" value="PR DOMAIN ZINC FINGER PROTEIN"/>
    <property type="match status" value="1"/>
</dbReference>
<dbReference type="SUPFAM" id="SSF57667">
    <property type="entry name" value="beta-beta-alpha zinc fingers"/>
    <property type="match status" value="3"/>
</dbReference>
<evidence type="ECO:0000313" key="11">
    <source>
        <dbReference type="Proteomes" id="UP001164746"/>
    </source>
</evidence>
<keyword evidence="2" id="KW-0479">Metal-binding</keyword>
<evidence type="ECO:0000256" key="2">
    <source>
        <dbReference type="ARBA" id="ARBA00022723"/>
    </source>
</evidence>
<protein>
    <submittedName>
        <fullName evidence="10">Z780A-like protein</fullName>
    </submittedName>
</protein>
<evidence type="ECO:0000256" key="8">
    <source>
        <dbReference type="SAM" id="MobiDB-lite"/>
    </source>
</evidence>
<feature type="compositionally biased region" description="Low complexity" evidence="8">
    <location>
        <begin position="217"/>
        <end position="227"/>
    </location>
</feature>
<name>A0ABY7F7E4_MYAAR</name>
<dbReference type="PROSITE" id="PS00028">
    <property type="entry name" value="ZINC_FINGER_C2H2_1"/>
    <property type="match status" value="5"/>
</dbReference>
<keyword evidence="11" id="KW-1185">Reference proteome</keyword>
<dbReference type="InterPro" id="IPR013087">
    <property type="entry name" value="Znf_C2H2_type"/>
</dbReference>
<accession>A0ABY7F7E4</accession>
<dbReference type="InterPro" id="IPR050331">
    <property type="entry name" value="Zinc_finger"/>
</dbReference>
<feature type="region of interest" description="Disordered" evidence="8">
    <location>
        <begin position="54"/>
        <end position="248"/>
    </location>
</feature>
<keyword evidence="4 7" id="KW-0863">Zinc-finger</keyword>
<sequence>MATPDMDVIKEIPGYKVILKAVLKSQIQQLVEQLATTTDEESVILTASVGDGTLSHHKQKQEKMEKERQEALARVAPVTPPRYGGMGGPRASYMPQRSPRFTSPRNQGPHPVALSRASTGALRNSGQGGARHEPYPTQRAPRRGSLSFDQGPGPRPNVGSGGQVIKVEPTDDEQSNQSAPGMTGSDTAQGSSEPSSPSVNQTGLQQSTEREDDAKSESSSSTIPNESSDLKQTDNVPPGGLSLGSDLSSLIPGVATTTSESVHDTSGMDPNVSVKLEAGDDGDMDLEITGVELGSRPGDPVMASSQDWAQQAMGGMPTGASGGPGDMTAQQGYNYVLGDENWPNDGNCLGLSVVKTSESFSGHRCTICGLFIRFKSAVKVHMMVHTGEKPFRCEMCGKSFRRRYHLKTHLVTHASANLLIKAPNPHQNMDPLHQLLGVHSMQKNVPNQSMYQTQVSLMHPGTTSPESSSSMSSGMETLNCPDCADMVTVALNKARYGAGRPSRPDHINEFPELLFCKMCCVFADYNEMVENKDKLYRYCCPTCGDPLRLKFQGKQCGFFCRFCGRRVRDICDLKKHERTHTGEKPYHCTTCDRRFSQISNWKGHRCEILVSGANMDYMPLALAKIENNQNTSGKNMCYVPLSIVKSDAQNSGGVNISTEHGSVVTKVGQVSTTIDEDEMPAADSNAQQGDIDKDVQIIIANIKAQHSKNDTWSAAVSNSETEQMVGNEDDSVQLVITSIESQADWHSADIYGTKLNRTPATDRRRYACLYCGKRFPTPFQYRRHERIHTGDKPFKCSICGKGFTEQGNLNKHIVIHIGKEMMEHQVVSDVDFVGKSSLIGQN</sequence>
<feature type="domain" description="C2H2-type" evidence="9">
    <location>
        <begin position="766"/>
        <end position="793"/>
    </location>
</feature>
<feature type="compositionally biased region" description="Polar residues" evidence="8">
    <location>
        <begin position="116"/>
        <end position="125"/>
    </location>
</feature>
<evidence type="ECO:0000256" key="5">
    <source>
        <dbReference type="ARBA" id="ARBA00022833"/>
    </source>
</evidence>
<feature type="domain" description="C2H2-type" evidence="9">
    <location>
        <begin position="391"/>
        <end position="418"/>
    </location>
</feature>
<dbReference type="EMBL" id="CP111021">
    <property type="protein sequence ID" value="WAR18112.1"/>
    <property type="molecule type" value="Genomic_DNA"/>
</dbReference>
<gene>
    <name evidence="10" type="ORF">MAR_032706</name>
</gene>
<feature type="compositionally biased region" description="Polar residues" evidence="8">
    <location>
        <begin position="175"/>
        <end position="207"/>
    </location>
</feature>
<feature type="domain" description="C2H2-type" evidence="9">
    <location>
        <begin position="558"/>
        <end position="585"/>
    </location>
</feature>
<comment type="subcellular location">
    <subcellularLocation>
        <location evidence="1">Nucleus</location>
    </subcellularLocation>
</comment>
<keyword evidence="3" id="KW-0677">Repeat</keyword>
<keyword evidence="5" id="KW-0862">Zinc</keyword>
<dbReference type="Gene3D" id="3.30.160.60">
    <property type="entry name" value="Classic Zinc Finger"/>
    <property type="match status" value="6"/>
</dbReference>
<evidence type="ECO:0000256" key="1">
    <source>
        <dbReference type="ARBA" id="ARBA00004123"/>
    </source>
</evidence>
<feature type="compositionally biased region" description="Low complexity" evidence="8">
    <location>
        <begin position="237"/>
        <end position="248"/>
    </location>
</feature>
<organism evidence="10 11">
    <name type="scientific">Mya arenaria</name>
    <name type="common">Soft-shell clam</name>
    <dbReference type="NCBI Taxonomy" id="6604"/>
    <lineage>
        <taxon>Eukaryota</taxon>
        <taxon>Metazoa</taxon>
        <taxon>Spiralia</taxon>
        <taxon>Lophotrochozoa</taxon>
        <taxon>Mollusca</taxon>
        <taxon>Bivalvia</taxon>
        <taxon>Autobranchia</taxon>
        <taxon>Heteroconchia</taxon>
        <taxon>Euheterodonta</taxon>
        <taxon>Imparidentia</taxon>
        <taxon>Neoheterodontei</taxon>
        <taxon>Myida</taxon>
        <taxon>Myoidea</taxon>
        <taxon>Myidae</taxon>
        <taxon>Mya</taxon>
    </lineage>
</organism>
<evidence type="ECO:0000313" key="10">
    <source>
        <dbReference type="EMBL" id="WAR18112.1"/>
    </source>
</evidence>
<keyword evidence="6" id="KW-0539">Nucleus</keyword>
<evidence type="ECO:0000256" key="7">
    <source>
        <dbReference type="PROSITE-ProRule" id="PRU00042"/>
    </source>
</evidence>
<dbReference type="Pfam" id="PF00096">
    <property type="entry name" value="zf-C2H2"/>
    <property type="match status" value="3"/>
</dbReference>
<feature type="compositionally biased region" description="Basic and acidic residues" evidence="8">
    <location>
        <begin position="61"/>
        <end position="71"/>
    </location>
</feature>
<dbReference type="SMART" id="SM00355">
    <property type="entry name" value="ZnF_C2H2"/>
    <property type="match status" value="6"/>
</dbReference>
<dbReference type="InterPro" id="IPR036236">
    <property type="entry name" value="Znf_C2H2_sf"/>
</dbReference>
<feature type="domain" description="C2H2-type" evidence="9">
    <location>
        <begin position="794"/>
        <end position="821"/>
    </location>
</feature>